<protein>
    <submittedName>
        <fullName evidence="1">Uncharacterized protein</fullName>
    </submittedName>
</protein>
<dbReference type="Proteomes" id="UP000664628">
    <property type="component" value="Unassembled WGS sequence"/>
</dbReference>
<proteinExistence type="predicted"/>
<keyword evidence="2" id="KW-1185">Reference proteome</keyword>
<evidence type="ECO:0000313" key="1">
    <source>
        <dbReference type="EMBL" id="MBO0947226.1"/>
    </source>
</evidence>
<dbReference type="EMBL" id="JAFMYW010000001">
    <property type="protein sequence ID" value="MBO0947226.1"/>
    <property type="molecule type" value="Genomic_DNA"/>
</dbReference>
<name>A0ABS3JB56_9BACT</name>
<gene>
    <name evidence="1" type="ORF">J2I46_01435</name>
</gene>
<sequence length="156" mass="17332">MKLALIPQQVATADSKTKLAEFAQEFVTQLVEDGGDSISMLAEAGRMEFLAKCLKDAAKVATLEEVRQYGKEGITRYGVTMTVKPSGTQYDYTLNPTWQNLNAKVIEATKARTAHETYLKALPYEGRMYVCDDTGDMYRAYPPAKTAGETVFLEIK</sequence>
<comment type="caution">
    <text evidence="1">The sequence shown here is derived from an EMBL/GenBank/DDBJ whole genome shotgun (WGS) entry which is preliminary data.</text>
</comment>
<dbReference type="RefSeq" id="WP_207327143.1">
    <property type="nucleotide sequence ID" value="NZ_JAFMYW010000001.1"/>
</dbReference>
<reference evidence="1 2" key="1">
    <citation type="submission" date="2021-03" db="EMBL/GenBank/DDBJ databases">
        <title>Fibrella sp. HMF5405 genome sequencing and assembly.</title>
        <authorList>
            <person name="Kang H."/>
            <person name="Kim H."/>
            <person name="Bae S."/>
            <person name="Joh K."/>
        </authorList>
    </citation>
    <scope>NUCLEOTIDE SEQUENCE [LARGE SCALE GENOMIC DNA]</scope>
    <source>
        <strain evidence="1 2">HMF5405</strain>
    </source>
</reference>
<accession>A0ABS3JB56</accession>
<evidence type="ECO:0000313" key="2">
    <source>
        <dbReference type="Proteomes" id="UP000664628"/>
    </source>
</evidence>
<organism evidence="1 2">
    <name type="scientific">Fibrella forsythiae</name>
    <dbReference type="NCBI Taxonomy" id="2817061"/>
    <lineage>
        <taxon>Bacteria</taxon>
        <taxon>Pseudomonadati</taxon>
        <taxon>Bacteroidota</taxon>
        <taxon>Cytophagia</taxon>
        <taxon>Cytophagales</taxon>
        <taxon>Spirosomataceae</taxon>
        <taxon>Fibrella</taxon>
    </lineage>
</organism>